<reference evidence="2" key="1">
    <citation type="submission" date="2016-08" db="EMBL/GenBank/DDBJ databases">
        <title>Complete genome of Cloacibacillus porcorum.</title>
        <authorList>
            <person name="Looft T."/>
            <person name="Bayles D.O."/>
            <person name="Alt D.P."/>
        </authorList>
    </citation>
    <scope>NUCLEOTIDE SEQUENCE [LARGE SCALE GENOMIC DNA]</scope>
    <source>
        <strain evidence="2">CL-84</strain>
    </source>
</reference>
<accession>A0A1B2I827</accession>
<keyword evidence="1" id="KW-0732">Signal</keyword>
<proteinExistence type="predicted"/>
<dbReference type="AlphaFoldDB" id="A0A1B2I827"/>
<dbReference type="GeneID" id="83058953"/>
<dbReference type="Proteomes" id="UP000093044">
    <property type="component" value="Chromosome"/>
</dbReference>
<organism evidence="2 3">
    <name type="scientific">Cloacibacillus porcorum</name>
    <dbReference type="NCBI Taxonomy" id="1197717"/>
    <lineage>
        <taxon>Bacteria</taxon>
        <taxon>Thermotogati</taxon>
        <taxon>Synergistota</taxon>
        <taxon>Synergistia</taxon>
        <taxon>Synergistales</taxon>
        <taxon>Synergistaceae</taxon>
        <taxon>Cloacibacillus</taxon>
    </lineage>
</organism>
<dbReference type="KEGG" id="cpor:BED41_13965"/>
<name>A0A1B2I827_9BACT</name>
<evidence type="ECO:0008006" key="4">
    <source>
        <dbReference type="Google" id="ProtNLM"/>
    </source>
</evidence>
<dbReference type="EMBL" id="CP016757">
    <property type="protein sequence ID" value="ANZ46106.1"/>
    <property type="molecule type" value="Genomic_DNA"/>
</dbReference>
<dbReference type="OrthoDB" id="9983037at2"/>
<evidence type="ECO:0000313" key="3">
    <source>
        <dbReference type="Proteomes" id="UP000093044"/>
    </source>
</evidence>
<evidence type="ECO:0000313" key="2">
    <source>
        <dbReference type="EMBL" id="ANZ46106.1"/>
    </source>
</evidence>
<dbReference type="STRING" id="1197717.BED41_13965"/>
<feature type="signal peptide" evidence="1">
    <location>
        <begin position="1"/>
        <end position="26"/>
    </location>
</feature>
<sequence>MKTKGFIRAVILAMALTMLFTTSVLAAPSTDNYQEVPGTVYYNGTELSGSGPLSKNDSGENESITDYINGNEYMDGASFRTAIGDNADVYSAWNGYGITAGTSISLFEIKAAGAIPDSIKNGTFIAYIVKDRYDTATNKAFFTKAATSKKTAIDGQTIKLELETPMTWEADASQYVIVLVKGGSSPTPPDPVKPVVISKDYYEYPVASIDVNVDEPLPAGITTASITPRELGRWSNMIKRYISTNDTLDSIDWPQGFKKDELVSLSVLTAVGITIEYDGNTAADGDITFHLRIEGFKGTFADSPYVFIVNGETAPNHRLTAFPARYDAETGALAFTVTGYKKYFSYAIPIIGDVKQKSAPTPESGGSSGGCSAAPWSLLAIGAAYLCLRRRKK</sequence>
<gene>
    <name evidence="2" type="ORF">BED41_13965</name>
</gene>
<protein>
    <recommendedName>
        <fullName evidence="4">Gram-positive cocci surface proteins LPxTG domain-containing protein</fullName>
    </recommendedName>
</protein>
<evidence type="ECO:0000256" key="1">
    <source>
        <dbReference type="SAM" id="SignalP"/>
    </source>
</evidence>
<dbReference type="RefSeq" id="WP_066747636.1">
    <property type="nucleotide sequence ID" value="NZ_CP016757.1"/>
</dbReference>
<feature type="chain" id="PRO_5008538979" description="Gram-positive cocci surface proteins LPxTG domain-containing protein" evidence="1">
    <location>
        <begin position="27"/>
        <end position="393"/>
    </location>
</feature>
<keyword evidence="3" id="KW-1185">Reference proteome</keyword>